<keyword evidence="2" id="KW-1185">Reference proteome</keyword>
<protein>
    <submittedName>
        <fullName evidence="1">Uncharacterized protein</fullName>
    </submittedName>
</protein>
<reference evidence="1 2" key="1">
    <citation type="submission" date="2020-02" db="EMBL/GenBank/DDBJ databases">
        <authorList>
            <person name="Ferguson B K."/>
        </authorList>
    </citation>
    <scope>NUCLEOTIDE SEQUENCE [LARGE SCALE GENOMIC DNA]</scope>
</reference>
<sequence>MIFVRAGQRGMIFHQNLLNRLITQPHGHLHVPDRDYRKFPRRAERAKALELEILKPASDVRPFSSPSHR</sequence>
<evidence type="ECO:0000313" key="2">
    <source>
        <dbReference type="Proteomes" id="UP000479000"/>
    </source>
</evidence>
<accession>A0A6H5H5B4</accession>
<proteinExistence type="predicted"/>
<gene>
    <name evidence="1" type="ORF">NTEN_LOCUS14086</name>
</gene>
<name>A0A6H5H5B4_9HEMI</name>
<dbReference type="OrthoDB" id="10263094at2759"/>
<dbReference type="Proteomes" id="UP000479000">
    <property type="component" value="Unassembled WGS sequence"/>
</dbReference>
<dbReference type="AlphaFoldDB" id="A0A6H5H5B4"/>
<organism evidence="1 2">
    <name type="scientific">Nesidiocoris tenuis</name>
    <dbReference type="NCBI Taxonomy" id="355587"/>
    <lineage>
        <taxon>Eukaryota</taxon>
        <taxon>Metazoa</taxon>
        <taxon>Ecdysozoa</taxon>
        <taxon>Arthropoda</taxon>
        <taxon>Hexapoda</taxon>
        <taxon>Insecta</taxon>
        <taxon>Pterygota</taxon>
        <taxon>Neoptera</taxon>
        <taxon>Paraneoptera</taxon>
        <taxon>Hemiptera</taxon>
        <taxon>Heteroptera</taxon>
        <taxon>Panheteroptera</taxon>
        <taxon>Cimicomorpha</taxon>
        <taxon>Miridae</taxon>
        <taxon>Dicyphina</taxon>
        <taxon>Nesidiocoris</taxon>
    </lineage>
</organism>
<evidence type="ECO:0000313" key="1">
    <source>
        <dbReference type="EMBL" id="CAB0008880.1"/>
    </source>
</evidence>
<dbReference type="EMBL" id="CADCXU010021085">
    <property type="protein sequence ID" value="CAB0008880.1"/>
    <property type="molecule type" value="Genomic_DNA"/>
</dbReference>
<feature type="non-terminal residue" evidence="1">
    <location>
        <position position="69"/>
    </location>
</feature>